<protein>
    <submittedName>
        <fullName evidence="2">Uncharacterized protein</fullName>
    </submittedName>
</protein>
<feature type="compositionally biased region" description="Polar residues" evidence="1">
    <location>
        <begin position="332"/>
        <end position="344"/>
    </location>
</feature>
<feature type="region of interest" description="Disordered" evidence="1">
    <location>
        <begin position="56"/>
        <end position="107"/>
    </location>
</feature>
<dbReference type="PANTHER" id="PTHR36911:SF3">
    <property type="entry name" value="GATA ZINC FINGER DOMAIN-CONTAINING PROTEIN 4-RELATED"/>
    <property type="match status" value="1"/>
</dbReference>
<feature type="compositionally biased region" description="Polar residues" evidence="1">
    <location>
        <begin position="271"/>
        <end position="284"/>
    </location>
</feature>
<evidence type="ECO:0000256" key="1">
    <source>
        <dbReference type="SAM" id="MobiDB-lite"/>
    </source>
</evidence>
<gene>
    <name evidence="2" type="ORF">RFI_20443</name>
</gene>
<proteinExistence type="predicted"/>
<sequence length="352" mass="40266">NNNNNNNNNNNGNNNNEHKTNETTRTNPVRKDTPFASRATNITRFPDVPLTQYSSLNRTSSLTTTEPNRFRHESRWKQMISPHPRSASRGNAREDDVDHKPPRKHDLTINIKSRVHPLQQHSAHCLPAIDTSSSQTNTALFTGDKTQRINIIPRSSAQRHFTQRYTDVVKRNVQQQQQPQQPQPQQNTKKIKLNSALPDPKRDNNNNNNNRVGAVTTAGDMDHSRNREVAHTGNGTDLSSSKMLKLKHTTSYTYIGRGDTPQQQQQQQQQNNEKSIPLNSTQSANKHEQSPKFLIKLNSRFQSKNKTQTHHLNETPKDQSDKNTLDLHQHSQHASMGHSNWQNNKIKHFPKS</sequence>
<feature type="region of interest" description="Disordered" evidence="1">
    <location>
        <begin position="195"/>
        <end position="289"/>
    </location>
</feature>
<feature type="region of interest" description="Disordered" evidence="1">
    <location>
        <begin position="1"/>
        <end position="43"/>
    </location>
</feature>
<feature type="compositionally biased region" description="Basic and acidic residues" evidence="1">
    <location>
        <begin position="91"/>
        <end position="107"/>
    </location>
</feature>
<keyword evidence="3" id="KW-1185">Reference proteome</keyword>
<feature type="non-terminal residue" evidence="2">
    <location>
        <position position="1"/>
    </location>
</feature>
<feature type="compositionally biased region" description="Basic and acidic residues" evidence="1">
    <location>
        <begin position="220"/>
        <end position="230"/>
    </location>
</feature>
<dbReference type="AlphaFoldDB" id="X6MUZ1"/>
<feature type="compositionally biased region" description="Low complexity" evidence="1">
    <location>
        <begin position="1"/>
        <end position="15"/>
    </location>
</feature>
<dbReference type="EMBL" id="ASPP01017684">
    <property type="protein sequence ID" value="ETO16895.1"/>
    <property type="molecule type" value="Genomic_DNA"/>
</dbReference>
<feature type="region of interest" description="Disordered" evidence="1">
    <location>
        <begin position="306"/>
        <end position="352"/>
    </location>
</feature>
<evidence type="ECO:0000313" key="2">
    <source>
        <dbReference type="EMBL" id="ETO16895.1"/>
    </source>
</evidence>
<accession>X6MUZ1</accession>
<evidence type="ECO:0000313" key="3">
    <source>
        <dbReference type="Proteomes" id="UP000023152"/>
    </source>
</evidence>
<dbReference type="PANTHER" id="PTHR36911">
    <property type="entry name" value="LIM ZINC-BINDING DOMAIN-CONTAINING PROTEIN-RELATED"/>
    <property type="match status" value="1"/>
</dbReference>
<feature type="compositionally biased region" description="Basic and acidic residues" evidence="1">
    <location>
        <begin position="311"/>
        <end position="329"/>
    </location>
</feature>
<comment type="caution">
    <text evidence="2">The sequence shown here is derived from an EMBL/GenBank/DDBJ whole genome shotgun (WGS) entry which is preliminary data.</text>
</comment>
<feature type="compositionally biased region" description="Polar residues" evidence="1">
    <location>
        <begin position="233"/>
        <end position="242"/>
    </location>
</feature>
<dbReference type="Proteomes" id="UP000023152">
    <property type="component" value="Unassembled WGS sequence"/>
</dbReference>
<organism evidence="2 3">
    <name type="scientific">Reticulomyxa filosa</name>
    <dbReference type="NCBI Taxonomy" id="46433"/>
    <lineage>
        <taxon>Eukaryota</taxon>
        <taxon>Sar</taxon>
        <taxon>Rhizaria</taxon>
        <taxon>Retaria</taxon>
        <taxon>Foraminifera</taxon>
        <taxon>Monothalamids</taxon>
        <taxon>Reticulomyxidae</taxon>
        <taxon>Reticulomyxa</taxon>
    </lineage>
</organism>
<feature type="compositionally biased region" description="Low complexity" evidence="1">
    <location>
        <begin position="56"/>
        <end position="65"/>
    </location>
</feature>
<name>X6MUZ1_RETFI</name>
<reference evidence="2 3" key="1">
    <citation type="journal article" date="2013" name="Curr. Biol.">
        <title>The Genome of the Foraminiferan Reticulomyxa filosa.</title>
        <authorList>
            <person name="Glockner G."/>
            <person name="Hulsmann N."/>
            <person name="Schleicher M."/>
            <person name="Noegel A.A."/>
            <person name="Eichinger L."/>
            <person name="Gallinger C."/>
            <person name="Pawlowski J."/>
            <person name="Sierra R."/>
            <person name="Euteneuer U."/>
            <person name="Pillet L."/>
            <person name="Moustafa A."/>
            <person name="Platzer M."/>
            <person name="Groth M."/>
            <person name="Szafranski K."/>
            <person name="Schliwa M."/>
        </authorList>
    </citation>
    <scope>NUCLEOTIDE SEQUENCE [LARGE SCALE GENOMIC DNA]</scope>
</reference>